<proteinExistence type="predicted"/>
<dbReference type="RefSeq" id="WP_271433281.1">
    <property type="nucleotide sequence ID" value="NZ_JAQIOY010000006.1"/>
</dbReference>
<feature type="transmembrane region" description="Helical" evidence="1">
    <location>
        <begin position="12"/>
        <end position="30"/>
    </location>
</feature>
<keyword evidence="1" id="KW-0812">Transmembrane</keyword>
<evidence type="ECO:0000313" key="2">
    <source>
        <dbReference type="EMBL" id="MDA7425923.1"/>
    </source>
</evidence>
<reference evidence="2 3" key="1">
    <citation type="submission" date="2023-01" db="EMBL/GenBank/DDBJ databases">
        <title>Thalassococcus onchidii sp. nov., isolated from a marine invertebrate from the South China Sea.</title>
        <authorList>
            <person name="Xu S."/>
            <person name="Liu Z."/>
            <person name="Xu Y."/>
        </authorList>
    </citation>
    <scope>NUCLEOTIDE SEQUENCE [LARGE SCALE GENOMIC DNA]</scope>
    <source>
        <strain evidence="2 3">KCTC 32084</strain>
    </source>
</reference>
<evidence type="ECO:0000256" key="1">
    <source>
        <dbReference type="SAM" id="Phobius"/>
    </source>
</evidence>
<sequence>MSDPNTAASRTQLRPLIIGIALIPLCFWIYVSNNGINERCHVPATGDGYLFYEVVPWFALTLLCFAVGVFGYRALCVSDHELENALATVLTLCAGIFGFALVYHTYGIQEDTGLFIPVPPQDHGVVSLTVEGRQDSVVIVDIERSITDTVIDPSVADRPENERVYPTAAVPFVMLEKDFAMVDSAWDYLLFSIATAVPGARSDSYVACPSASPIVLLQNIFGLVMTIILSLLGAKIQNRFTRKDPEAP</sequence>
<keyword evidence="3" id="KW-1185">Reference proteome</keyword>
<feature type="transmembrane region" description="Helical" evidence="1">
    <location>
        <begin position="84"/>
        <end position="106"/>
    </location>
</feature>
<organism evidence="2 3">
    <name type="scientific">Thalassococcus lentus</name>
    <dbReference type="NCBI Taxonomy" id="1210524"/>
    <lineage>
        <taxon>Bacteria</taxon>
        <taxon>Pseudomonadati</taxon>
        <taxon>Pseudomonadota</taxon>
        <taxon>Alphaproteobacteria</taxon>
        <taxon>Rhodobacterales</taxon>
        <taxon>Roseobacteraceae</taxon>
        <taxon>Thalassococcus</taxon>
    </lineage>
</organism>
<evidence type="ECO:0000313" key="3">
    <source>
        <dbReference type="Proteomes" id="UP001210720"/>
    </source>
</evidence>
<comment type="caution">
    <text evidence="2">The sequence shown here is derived from an EMBL/GenBank/DDBJ whole genome shotgun (WGS) entry which is preliminary data.</text>
</comment>
<keyword evidence="1" id="KW-1133">Transmembrane helix</keyword>
<accession>A0ABT4XVT8</accession>
<protein>
    <submittedName>
        <fullName evidence="2">Uncharacterized protein</fullName>
    </submittedName>
</protein>
<feature type="transmembrane region" description="Helical" evidence="1">
    <location>
        <begin position="214"/>
        <end position="234"/>
    </location>
</feature>
<gene>
    <name evidence="2" type="ORF">PFY00_14410</name>
</gene>
<name>A0ABT4XVT8_9RHOB</name>
<dbReference type="EMBL" id="JAQIOY010000006">
    <property type="protein sequence ID" value="MDA7425923.1"/>
    <property type="molecule type" value="Genomic_DNA"/>
</dbReference>
<dbReference type="Proteomes" id="UP001210720">
    <property type="component" value="Unassembled WGS sequence"/>
</dbReference>
<keyword evidence="1" id="KW-0472">Membrane</keyword>
<feature type="transmembrane region" description="Helical" evidence="1">
    <location>
        <begin position="50"/>
        <end position="72"/>
    </location>
</feature>